<evidence type="ECO:0000313" key="2">
    <source>
        <dbReference type="Proteomes" id="UP001055879"/>
    </source>
</evidence>
<comment type="caution">
    <text evidence="1">The sequence shown here is derived from an EMBL/GenBank/DDBJ whole genome shotgun (WGS) entry which is preliminary data.</text>
</comment>
<reference evidence="2" key="1">
    <citation type="journal article" date="2022" name="Mol. Ecol. Resour.">
        <title>The genomes of chicory, endive, great burdock and yacon provide insights into Asteraceae palaeo-polyploidization history and plant inulin production.</title>
        <authorList>
            <person name="Fan W."/>
            <person name="Wang S."/>
            <person name="Wang H."/>
            <person name="Wang A."/>
            <person name="Jiang F."/>
            <person name="Liu H."/>
            <person name="Zhao H."/>
            <person name="Xu D."/>
            <person name="Zhang Y."/>
        </authorList>
    </citation>
    <scope>NUCLEOTIDE SEQUENCE [LARGE SCALE GENOMIC DNA]</scope>
    <source>
        <strain evidence="2">cv. Niubang</strain>
    </source>
</reference>
<evidence type="ECO:0000313" key="1">
    <source>
        <dbReference type="EMBL" id="KAI3707011.1"/>
    </source>
</evidence>
<accession>A0ACB9ABA3</accession>
<keyword evidence="2" id="KW-1185">Reference proteome</keyword>
<reference evidence="1 2" key="2">
    <citation type="journal article" date="2022" name="Mol. Ecol. Resour.">
        <title>The genomes of chicory, endive, great burdock and yacon provide insights into Asteraceae paleo-polyploidization history and plant inulin production.</title>
        <authorList>
            <person name="Fan W."/>
            <person name="Wang S."/>
            <person name="Wang H."/>
            <person name="Wang A."/>
            <person name="Jiang F."/>
            <person name="Liu H."/>
            <person name="Zhao H."/>
            <person name="Xu D."/>
            <person name="Zhang Y."/>
        </authorList>
    </citation>
    <scope>NUCLEOTIDE SEQUENCE [LARGE SCALE GENOMIC DNA]</scope>
    <source>
        <strain evidence="2">cv. Niubang</strain>
    </source>
</reference>
<sequence>MMRQENVERTDIEGDHLKKGEAVNNKLTDRRIATGREKKLKKMENVGFDRGKVSFHILKQLARSSGHQQGQRLIERSKRKIRSRTSSGDFAAASDDLKSSDGTSNLKEFGRRIGLSWEKEAPR</sequence>
<proteinExistence type="predicted"/>
<dbReference type="EMBL" id="CM042054">
    <property type="protein sequence ID" value="KAI3707011.1"/>
    <property type="molecule type" value="Genomic_DNA"/>
</dbReference>
<name>A0ACB9ABA3_ARCLA</name>
<protein>
    <submittedName>
        <fullName evidence="1">Uncharacterized protein</fullName>
    </submittedName>
</protein>
<gene>
    <name evidence="1" type="ORF">L6452_25166</name>
</gene>
<organism evidence="1 2">
    <name type="scientific">Arctium lappa</name>
    <name type="common">Greater burdock</name>
    <name type="synonym">Lappa major</name>
    <dbReference type="NCBI Taxonomy" id="4217"/>
    <lineage>
        <taxon>Eukaryota</taxon>
        <taxon>Viridiplantae</taxon>
        <taxon>Streptophyta</taxon>
        <taxon>Embryophyta</taxon>
        <taxon>Tracheophyta</taxon>
        <taxon>Spermatophyta</taxon>
        <taxon>Magnoliopsida</taxon>
        <taxon>eudicotyledons</taxon>
        <taxon>Gunneridae</taxon>
        <taxon>Pentapetalae</taxon>
        <taxon>asterids</taxon>
        <taxon>campanulids</taxon>
        <taxon>Asterales</taxon>
        <taxon>Asteraceae</taxon>
        <taxon>Carduoideae</taxon>
        <taxon>Cardueae</taxon>
        <taxon>Arctiinae</taxon>
        <taxon>Arctium</taxon>
    </lineage>
</organism>
<dbReference type="Proteomes" id="UP001055879">
    <property type="component" value="Linkage Group LG08"/>
</dbReference>